<dbReference type="EMBL" id="JALLAZ020000575">
    <property type="protein sequence ID" value="KAL3791862.1"/>
    <property type="molecule type" value="Genomic_DNA"/>
</dbReference>
<feature type="compositionally biased region" description="Acidic residues" evidence="2">
    <location>
        <begin position="9"/>
        <end position="37"/>
    </location>
</feature>
<accession>A0ABD3PV44</accession>
<evidence type="ECO:0000313" key="4">
    <source>
        <dbReference type="Proteomes" id="UP001530315"/>
    </source>
</evidence>
<feature type="region of interest" description="Disordered" evidence="2">
    <location>
        <begin position="208"/>
        <end position="246"/>
    </location>
</feature>
<feature type="compositionally biased region" description="Gly residues" evidence="2">
    <location>
        <begin position="82"/>
        <end position="97"/>
    </location>
</feature>
<comment type="subunit">
    <text evidence="1">Component of the SMC5-SMC6 complex.</text>
</comment>
<proteinExistence type="inferred from homology"/>
<organism evidence="3 4">
    <name type="scientific">Stephanodiscus triporus</name>
    <dbReference type="NCBI Taxonomy" id="2934178"/>
    <lineage>
        <taxon>Eukaryota</taxon>
        <taxon>Sar</taxon>
        <taxon>Stramenopiles</taxon>
        <taxon>Ochrophyta</taxon>
        <taxon>Bacillariophyta</taxon>
        <taxon>Coscinodiscophyceae</taxon>
        <taxon>Thalassiosirophycidae</taxon>
        <taxon>Stephanodiscales</taxon>
        <taxon>Stephanodiscaceae</taxon>
        <taxon>Stephanodiscus</taxon>
    </lineage>
</organism>
<dbReference type="Proteomes" id="UP001530315">
    <property type="component" value="Unassembled WGS sequence"/>
</dbReference>
<evidence type="ECO:0000256" key="1">
    <source>
        <dbReference type="RuleBase" id="RU365071"/>
    </source>
</evidence>
<dbReference type="GO" id="GO:0006281">
    <property type="term" value="P:DNA repair"/>
    <property type="evidence" value="ECO:0007669"/>
    <property type="project" value="UniProtKB-UniRule"/>
</dbReference>
<comment type="caution">
    <text evidence="3">The sequence shown here is derived from an EMBL/GenBank/DDBJ whole genome shotgun (WGS) entry which is preliminary data.</text>
</comment>
<feature type="region of interest" description="Disordered" evidence="2">
    <location>
        <begin position="334"/>
        <end position="382"/>
    </location>
</feature>
<sequence>MAKKRSPEDDNEDNVDRDDDEADEDNADDDDEEEEEDHANAARRRKKKKKKRVRIMNHSGQTDADRRLLRRRQRELHNDIAAGGGDGGGGGGSGGGADNADDLTRLRAQNNELWRDVRYTREAVLDSENVDLIASKAARQAEKIIQVPRYDAVRLAQSLVKKGTVRTGSSSQFNWRDLGFQVGVCFNSLPPNVSFLYGPLDAEYAPKERKKVERRKKAQEEESENEEEEQPEDVDQAGQKKSDGNELSAVQKHISVIYKTLLERSRGARGEANEKWKEHESRLSREIDDERVIEKKQKKFLRENSHVSAVECLFNPRSFTQTVEESKAAIKTRTVEEAEEYGGLPGPVIRPADENDKPPPRQAIVSLNMKVAKKEKKGRNSN</sequence>
<keyword evidence="1" id="KW-0233">DNA recombination</keyword>
<feature type="compositionally biased region" description="Basic residues" evidence="2">
    <location>
        <begin position="371"/>
        <end position="382"/>
    </location>
</feature>
<protein>
    <recommendedName>
        <fullName evidence="1">Non-structural maintenance of chromosomes element 4</fullName>
    </recommendedName>
</protein>
<dbReference type="PANTHER" id="PTHR16140:SF0">
    <property type="entry name" value="NON-STRUCTURAL MAINTENANCE OF CHROMOSOMES ELEMENT 4"/>
    <property type="match status" value="1"/>
</dbReference>
<feature type="compositionally biased region" description="Acidic residues" evidence="2">
    <location>
        <begin position="221"/>
        <end position="235"/>
    </location>
</feature>
<keyword evidence="1" id="KW-0234">DNA repair</keyword>
<evidence type="ECO:0000313" key="3">
    <source>
        <dbReference type="EMBL" id="KAL3791862.1"/>
    </source>
</evidence>
<dbReference type="AlphaFoldDB" id="A0ABD3PV44"/>
<keyword evidence="4" id="KW-1185">Reference proteome</keyword>
<feature type="region of interest" description="Disordered" evidence="2">
    <location>
        <begin position="1"/>
        <end position="101"/>
    </location>
</feature>
<comment type="similarity">
    <text evidence="1">Belongs to the NSE4 family.</text>
</comment>
<gene>
    <name evidence="3" type="ORF">ACHAW5_002913</name>
</gene>
<comment type="subcellular location">
    <subcellularLocation>
        <location evidence="1">Nucleus</location>
    </subcellularLocation>
</comment>
<keyword evidence="1" id="KW-0227">DNA damage</keyword>
<evidence type="ECO:0000256" key="2">
    <source>
        <dbReference type="SAM" id="MobiDB-lite"/>
    </source>
</evidence>
<dbReference type="GO" id="GO:0005634">
    <property type="term" value="C:nucleus"/>
    <property type="evidence" value="ECO:0007669"/>
    <property type="project" value="UniProtKB-SubCell"/>
</dbReference>
<dbReference type="PANTHER" id="PTHR16140">
    <property type="entry name" value="NON-STRUCTURAL MAINTENANCE OF CHROMOSOMES ELEMENT 4"/>
    <property type="match status" value="1"/>
</dbReference>
<comment type="function">
    <text evidence="1">Component of the SMC5-SMC6 complex, that promotes sister chromatid alignment after DNA damage and facilitates double-stranded DNA breaks (DSBs) repair via homologous recombination between sister chromatids.</text>
</comment>
<dbReference type="GO" id="GO:0030915">
    <property type="term" value="C:Smc5-Smc6 complex"/>
    <property type="evidence" value="ECO:0007669"/>
    <property type="project" value="UniProtKB-UniRule"/>
</dbReference>
<reference evidence="3 4" key="1">
    <citation type="submission" date="2024-10" db="EMBL/GenBank/DDBJ databases">
        <title>Updated reference genomes for cyclostephanoid diatoms.</title>
        <authorList>
            <person name="Roberts W.R."/>
            <person name="Alverson A.J."/>
        </authorList>
    </citation>
    <scope>NUCLEOTIDE SEQUENCE [LARGE SCALE GENOMIC DNA]</scope>
    <source>
        <strain evidence="3 4">AJA276-08</strain>
    </source>
</reference>
<dbReference type="GO" id="GO:0006310">
    <property type="term" value="P:DNA recombination"/>
    <property type="evidence" value="ECO:0007669"/>
    <property type="project" value="UniProtKB-UniRule"/>
</dbReference>
<name>A0ABD3PV44_9STRA</name>
<dbReference type="InterPro" id="IPR027786">
    <property type="entry name" value="Nse4/EID"/>
</dbReference>
<feature type="compositionally biased region" description="Basic residues" evidence="2">
    <location>
        <begin position="41"/>
        <end position="55"/>
    </location>
</feature>
<keyword evidence="1" id="KW-0539">Nucleus</keyword>